<reference evidence="2 3" key="1">
    <citation type="journal article" date="2015" name="Genome Announc.">
        <title>Expanding the biotechnology potential of lactobacilli through comparative genomics of 213 strains and associated genera.</title>
        <authorList>
            <person name="Sun Z."/>
            <person name="Harris H.M."/>
            <person name="McCann A."/>
            <person name="Guo C."/>
            <person name="Argimon S."/>
            <person name="Zhang W."/>
            <person name="Yang X."/>
            <person name="Jeffery I.B."/>
            <person name="Cooney J.C."/>
            <person name="Kagawa T.F."/>
            <person name="Liu W."/>
            <person name="Song Y."/>
            <person name="Salvetti E."/>
            <person name="Wrobel A."/>
            <person name="Rasinkangas P."/>
            <person name="Parkhill J."/>
            <person name="Rea M.C."/>
            <person name="O'Sullivan O."/>
            <person name="Ritari J."/>
            <person name="Douillard F.P."/>
            <person name="Paul Ross R."/>
            <person name="Yang R."/>
            <person name="Briner A.E."/>
            <person name="Felis G.E."/>
            <person name="de Vos W.M."/>
            <person name="Barrangou R."/>
            <person name="Klaenhammer T.R."/>
            <person name="Caufield P.W."/>
            <person name="Cui Y."/>
            <person name="Zhang H."/>
            <person name="O'Toole P.W."/>
        </authorList>
    </citation>
    <scope>NUCLEOTIDE SEQUENCE [LARGE SCALE GENOMIC DNA]</scope>
    <source>
        <strain evidence="2 3">DSM 19972</strain>
    </source>
</reference>
<gene>
    <name evidence="2" type="ORF">FD46_GL000629</name>
</gene>
<accession>A0A0R1MCA1</accession>
<keyword evidence="1" id="KW-0694">RNA-binding</keyword>
<dbReference type="Pfam" id="PF13275">
    <property type="entry name" value="S4_2"/>
    <property type="match status" value="1"/>
</dbReference>
<dbReference type="AlphaFoldDB" id="A0A0R1MCA1"/>
<sequence length="74" mass="8351">MSKEILLKKSYVTLGQLLKITAAIDSGGQAKWFLQENTVLVNDKPDNRRGRKLYADDKIEIPEVGTFLMRAKKG</sequence>
<dbReference type="PATRIC" id="fig|1423777.3.peg.649"/>
<evidence type="ECO:0000313" key="3">
    <source>
        <dbReference type="Proteomes" id="UP000051686"/>
    </source>
</evidence>
<evidence type="ECO:0000256" key="1">
    <source>
        <dbReference type="PROSITE-ProRule" id="PRU00182"/>
    </source>
</evidence>
<dbReference type="RefSeq" id="WP_057895595.1">
    <property type="nucleotide sequence ID" value="NZ_AZEH01000020.1"/>
</dbReference>
<dbReference type="PROSITE" id="PS50889">
    <property type="entry name" value="S4"/>
    <property type="match status" value="1"/>
</dbReference>
<dbReference type="STRING" id="1423777.FD46_GL000629"/>
<dbReference type="SUPFAM" id="SSF55174">
    <property type="entry name" value="Alpha-L RNA-binding motif"/>
    <property type="match status" value="1"/>
</dbReference>
<proteinExistence type="predicted"/>
<organism evidence="2 3">
    <name type="scientific">Liquorilactobacillus oeni DSM 19972</name>
    <dbReference type="NCBI Taxonomy" id="1423777"/>
    <lineage>
        <taxon>Bacteria</taxon>
        <taxon>Bacillati</taxon>
        <taxon>Bacillota</taxon>
        <taxon>Bacilli</taxon>
        <taxon>Lactobacillales</taxon>
        <taxon>Lactobacillaceae</taxon>
        <taxon>Liquorilactobacillus</taxon>
    </lineage>
</organism>
<dbReference type="Proteomes" id="UP000051686">
    <property type="component" value="Unassembled WGS sequence"/>
</dbReference>
<protein>
    <submittedName>
        <fullName evidence="2">Uncharacterized protein</fullName>
    </submittedName>
</protein>
<dbReference type="InterPro" id="IPR014330">
    <property type="entry name" value="RNA-bd_S4-rel_YaaA"/>
</dbReference>
<dbReference type="EMBL" id="AZEH01000020">
    <property type="protein sequence ID" value="KRL05869.1"/>
    <property type="molecule type" value="Genomic_DNA"/>
</dbReference>
<dbReference type="Gene3D" id="3.10.290.10">
    <property type="entry name" value="RNA-binding S4 domain"/>
    <property type="match status" value="1"/>
</dbReference>
<keyword evidence="3" id="KW-1185">Reference proteome</keyword>
<dbReference type="InterPro" id="IPR036986">
    <property type="entry name" value="S4_RNA-bd_sf"/>
</dbReference>
<name>A0A0R1MCA1_9LACO</name>
<dbReference type="NCBIfam" id="TIGR02988">
    <property type="entry name" value="YaaA_near_RecF"/>
    <property type="match status" value="1"/>
</dbReference>
<comment type="caution">
    <text evidence="2">The sequence shown here is derived from an EMBL/GenBank/DDBJ whole genome shotgun (WGS) entry which is preliminary data.</text>
</comment>
<dbReference type="GO" id="GO:0003723">
    <property type="term" value="F:RNA binding"/>
    <property type="evidence" value="ECO:0007669"/>
    <property type="project" value="UniProtKB-KW"/>
</dbReference>
<evidence type="ECO:0000313" key="2">
    <source>
        <dbReference type="EMBL" id="KRL05869.1"/>
    </source>
</evidence>